<organism evidence="1 2">
    <name type="scientific">Psophocarpus tetragonolobus</name>
    <name type="common">Winged bean</name>
    <name type="synonym">Dolichos tetragonolobus</name>
    <dbReference type="NCBI Taxonomy" id="3891"/>
    <lineage>
        <taxon>Eukaryota</taxon>
        <taxon>Viridiplantae</taxon>
        <taxon>Streptophyta</taxon>
        <taxon>Embryophyta</taxon>
        <taxon>Tracheophyta</taxon>
        <taxon>Spermatophyta</taxon>
        <taxon>Magnoliopsida</taxon>
        <taxon>eudicotyledons</taxon>
        <taxon>Gunneridae</taxon>
        <taxon>Pentapetalae</taxon>
        <taxon>rosids</taxon>
        <taxon>fabids</taxon>
        <taxon>Fabales</taxon>
        <taxon>Fabaceae</taxon>
        <taxon>Papilionoideae</taxon>
        <taxon>50 kb inversion clade</taxon>
        <taxon>NPAAA clade</taxon>
        <taxon>indigoferoid/millettioid clade</taxon>
        <taxon>Phaseoleae</taxon>
        <taxon>Psophocarpus</taxon>
    </lineage>
</organism>
<evidence type="ECO:0000313" key="2">
    <source>
        <dbReference type="Proteomes" id="UP001386955"/>
    </source>
</evidence>
<accession>A0AAN9X6T0</accession>
<keyword evidence="2" id="KW-1185">Reference proteome</keyword>
<comment type="caution">
    <text evidence="1">The sequence shown here is derived from an EMBL/GenBank/DDBJ whole genome shotgun (WGS) entry which is preliminary data.</text>
</comment>
<dbReference type="Proteomes" id="UP001386955">
    <property type="component" value="Unassembled WGS sequence"/>
</dbReference>
<proteinExistence type="predicted"/>
<evidence type="ECO:0000313" key="1">
    <source>
        <dbReference type="EMBL" id="KAK7385305.1"/>
    </source>
</evidence>
<sequence>MLCTASLSQSGIAYLLSSGFPQTLRDRPHDLPSVVPSCTLPCNKNGPLHSVDPSETTHCVNNANNINFCMPSIYF</sequence>
<name>A0AAN9X6T0_PSOTE</name>
<gene>
    <name evidence="1" type="ORF">VNO78_31021</name>
</gene>
<protein>
    <submittedName>
        <fullName evidence="1">Uncharacterized protein</fullName>
    </submittedName>
</protein>
<dbReference type="AlphaFoldDB" id="A0AAN9X6T0"/>
<reference evidence="1 2" key="1">
    <citation type="submission" date="2024-01" db="EMBL/GenBank/DDBJ databases">
        <title>The genomes of 5 underutilized Papilionoideae crops provide insights into root nodulation and disease resistanc.</title>
        <authorList>
            <person name="Jiang F."/>
        </authorList>
    </citation>
    <scope>NUCLEOTIDE SEQUENCE [LARGE SCALE GENOMIC DNA]</scope>
    <source>
        <strain evidence="1">DUOXIRENSHENG_FW03</strain>
        <tissue evidence="1">Leaves</tissue>
    </source>
</reference>
<dbReference type="EMBL" id="JAYMYS010000008">
    <property type="protein sequence ID" value="KAK7385305.1"/>
    <property type="molecule type" value="Genomic_DNA"/>
</dbReference>